<keyword evidence="3" id="KW-0378">Hydrolase</keyword>
<dbReference type="GeneID" id="63853050"/>
<dbReference type="NCBIfam" id="TIGR00066">
    <property type="entry name" value="g_glut_trans"/>
    <property type="match status" value="1"/>
</dbReference>
<dbReference type="InterPro" id="IPR000101">
    <property type="entry name" value="GGT_peptidase"/>
</dbReference>
<dbReference type="RefSeq" id="XP_040792950.1">
    <property type="nucleotide sequence ID" value="XM_040935799.1"/>
</dbReference>
<reference evidence="5" key="1">
    <citation type="submission" date="2020-01" db="EMBL/GenBank/DDBJ databases">
        <authorList>
            <consortium name="DOE Joint Genome Institute"/>
            <person name="Haridas S."/>
            <person name="Albert R."/>
            <person name="Binder M."/>
            <person name="Bloem J."/>
            <person name="Labutti K."/>
            <person name="Salamov A."/>
            <person name="Andreopoulos B."/>
            <person name="Baker S.E."/>
            <person name="Barry K."/>
            <person name="Bills G."/>
            <person name="Bluhm B.H."/>
            <person name="Cannon C."/>
            <person name="Castanera R."/>
            <person name="Culley D.E."/>
            <person name="Daum C."/>
            <person name="Ezra D."/>
            <person name="Gonzalez J.B."/>
            <person name="Henrissat B."/>
            <person name="Kuo A."/>
            <person name="Liang C."/>
            <person name="Lipzen A."/>
            <person name="Lutzoni F."/>
            <person name="Magnuson J."/>
            <person name="Mondo S."/>
            <person name="Nolan M."/>
            <person name="Ohm R."/>
            <person name="Pangilinan J."/>
            <person name="Park H.-J."/>
            <person name="Ramirez L."/>
            <person name="Alfaro M."/>
            <person name="Sun H."/>
            <person name="Tritt A."/>
            <person name="Yoshinaga Y."/>
            <person name="Zwiers L.-H."/>
            <person name="Turgeon B.G."/>
            <person name="Goodwin S.B."/>
            <person name="Spatafora J.W."/>
            <person name="Crous P.W."/>
            <person name="Grigoriev I.V."/>
        </authorList>
    </citation>
    <scope>NUCLEOTIDE SEQUENCE</scope>
    <source>
        <strain evidence="5">CBS 394.84</strain>
    </source>
</reference>
<dbReference type="GO" id="GO:0036374">
    <property type="term" value="F:glutathione hydrolase activity"/>
    <property type="evidence" value="ECO:0007669"/>
    <property type="project" value="UniProtKB-UniRule"/>
</dbReference>
<evidence type="ECO:0000256" key="3">
    <source>
        <dbReference type="RuleBase" id="RU368068"/>
    </source>
</evidence>
<accession>A0A9P4LDH1</accession>
<name>A0A9P4LDH1_9PLEO</name>
<evidence type="ECO:0000313" key="6">
    <source>
        <dbReference type="Proteomes" id="UP000800039"/>
    </source>
</evidence>
<feature type="active site" description="Nucleophile" evidence="1">
    <location>
        <position position="393"/>
    </location>
</feature>
<keyword evidence="4" id="KW-1133">Transmembrane helix</keyword>
<feature type="transmembrane region" description="Helical" evidence="4">
    <location>
        <begin position="12"/>
        <end position="31"/>
    </location>
</feature>
<dbReference type="Proteomes" id="UP000800039">
    <property type="component" value="Unassembled WGS sequence"/>
</dbReference>
<comment type="pathway">
    <text evidence="3">Sulfur metabolism; glutathione metabolism.</text>
</comment>
<dbReference type="Gene3D" id="3.60.20.40">
    <property type="match status" value="1"/>
</dbReference>
<comment type="catalytic activity">
    <reaction evidence="3">
        <text>an N-terminal (5-L-glutamyl)-[peptide] + an alpha-amino acid = 5-L-glutamyl amino acid + an N-terminal L-alpha-aminoacyl-[peptide]</text>
        <dbReference type="Rhea" id="RHEA:23904"/>
        <dbReference type="Rhea" id="RHEA-COMP:9780"/>
        <dbReference type="Rhea" id="RHEA-COMP:9795"/>
        <dbReference type="ChEBI" id="CHEBI:77644"/>
        <dbReference type="ChEBI" id="CHEBI:78597"/>
        <dbReference type="ChEBI" id="CHEBI:78599"/>
        <dbReference type="ChEBI" id="CHEBI:78608"/>
        <dbReference type="EC" id="2.3.2.2"/>
    </reaction>
</comment>
<dbReference type="GO" id="GO:0103068">
    <property type="term" value="F:leukotriene C4 gamma-glutamyl transferase activity"/>
    <property type="evidence" value="ECO:0007669"/>
    <property type="project" value="UniProtKB-EC"/>
</dbReference>
<keyword evidence="3" id="KW-0808">Transferase</keyword>
<dbReference type="Pfam" id="PF01019">
    <property type="entry name" value="G_glu_transpept"/>
    <property type="match status" value="1"/>
</dbReference>
<dbReference type="PANTHER" id="PTHR11686:SF62">
    <property type="entry name" value="GLUTATHIONE HYDROLASE"/>
    <property type="match status" value="1"/>
</dbReference>
<comment type="caution">
    <text evidence="5">The sequence shown here is derived from an EMBL/GenBank/DDBJ whole genome shotgun (WGS) entry which is preliminary data.</text>
</comment>
<dbReference type="EMBL" id="ML976614">
    <property type="protein sequence ID" value="KAF1850387.1"/>
    <property type="molecule type" value="Genomic_DNA"/>
</dbReference>
<comment type="function">
    <text evidence="3">Cleaves the gamma-glutamyl peptide bond of glutathione and glutathione conjugates.</text>
</comment>
<proteinExistence type="predicted"/>
<dbReference type="InterPro" id="IPR029055">
    <property type="entry name" value="Ntn_hydrolases_N"/>
</dbReference>
<organism evidence="5 6">
    <name type="scientific">Cucurbitaria berberidis CBS 394.84</name>
    <dbReference type="NCBI Taxonomy" id="1168544"/>
    <lineage>
        <taxon>Eukaryota</taxon>
        <taxon>Fungi</taxon>
        <taxon>Dikarya</taxon>
        <taxon>Ascomycota</taxon>
        <taxon>Pezizomycotina</taxon>
        <taxon>Dothideomycetes</taxon>
        <taxon>Pleosporomycetidae</taxon>
        <taxon>Pleosporales</taxon>
        <taxon>Pleosporineae</taxon>
        <taxon>Cucurbitariaceae</taxon>
        <taxon>Cucurbitaria</taxon>
    </lineage>
</organism>
<evidence type="ECO:0000256" key="4">
    <source>
        <dbReference type="SAM" id="Phobius"/>
    </source>
</evidence>
<feature type="binding site" evidence="2">
    <location>
        <begin position="463"/>
        <end position="464"/>
    </location>
    <ligand>
        <name>L-glutamate</name>
        <dbReference type="ChEBI" id="CHEBI:29985"/>
    </ligand>
</feature>
<dbReference type="EC" id="2.3.2.2" evidence="3"/>
<dbReference type="PANTHER" id="PTHR11686">
    <property type="entry name" value="GAMMA GLUTAMYL TRANSPEPTIDASE"/>
    <property type="match status" value="1"/>
</dbReference>
<dbReference type="GO" id="GO:0005886">
    <property type="term" value="C:plasma membrane"/>
    <property type="evidence" value="ECO:0007669"/>
    <property type="project" value="TreeGrafter"/>
</dbReference>
<evidence type="ECO:0000256" key="1">
    <source>
        <dbReference type="PIRSR" id="PIRSR600101-1"/>
    </source>
</evidence>
<keyword evidence="4" id="KW-0472">Membrane</keyword>
<protein>
    <recommendedName>
        <fullName evidence="3">Glutathione hydrolase</fullName>
        <ecNumber evidence="3">2.3.2.2</ecNumber>
        <ecNumber evidence="3">3.4.19.13</ecNumber>
    </recommendedName>
    <alternativeName>
        <fullName evidence="3">Gamma-glutamyltransferase</fullName>
    </alternativeName>
    <alternativeName>
        <fullName evidence="3">Gamma-glutamyltranspeptidase</fullName>
    </alternativeName>
</protein>
<sequence>MPYFALQPRDIVLSATILVLAVITVAFYVRLSPQVYNPPQHPTHGPKYGHPGSRGAVASESRICSSVGIEIIREGGNAADAMVGTVFCVGVIGMYHSGIGGGGFALVRSPNSSYDFVDFRETAPSAAFEDMFVGAIESSLHGGNSSAVPGELRGLEYLSKTYGRLPWKRLLQPAIKIAQNGFPVGADLIRYLDYGETDFLVKDPSWSQDFAPNGTRVGAGDYVTRPRYARTLSSIAEQGAEAFYSGDIAELTISAVKRAGGIISMNDLASYSVRIREPLTITYRGFKLTGCEAPASGAVTLSAMKLIEGYDDIGTPSLMNLSTHRIIEAVKFAYGMRPHLGDPIFVNDSRIYQAHMASARTAVHNRAKISDLHTLYASEYDAKGFQTHDDDGTSHIVVADGEGMVITLTTTLNNPWGSYIMVPETGVILNNQMNDFSVPGISNGFGYIPAPANFVRAGKTPLSSMSPIIVEHLSNSSFYFATGSAGGSRIITAVVQILWNVLDRGLDIKSALSTPRWHDQLNPYQTLFEYTYDNATVEFLAHRGHNVTWVAPAYSESEAVRRLANDTFEAVTDPNLVNGAGLVI</sequence>
<gene>
    <name evidence="5" type="ORF">K460DRAFT_390903</name>
</gene>
<feature type="binding site" evidence="2">
    <location>
        <begin position="411"/>
        <end position="413"/>
    </location>
    <ligand>
        <name>L-glutamate</name>
        <dbReference type="ChEBI" id="CHEBI:29985"/>
    </ligand>
</feature>
<keyword evidence="3" id="KW-0012">Acyltransferase</keyword>
<feature type="binding site" evidence="2">
    <location>
        <position position="120"/>
    </location>
    <ligand>
        <name>L-glutamate</name>
        <dbReference type="ChEBI" id="CHEBI:29985"/>
    </ligand>
</feature>
<dbReference type="InterPro" id="IPR043138">
    <property type="entry name" value="GGT_lsub"/>
</dbReference>
<comment type="catalytic activity">
    <reaction evidence="3">
        <text>glutathione + H2O = L-cysteinylglycine + L-glutamate</text>
        <dbReference type="Rhea" id="RHEA:28807"/>
        <dbReference type="ChEBI" id="CHEBI:15377"/>
        <dbReference type="ChEBI" id="CHEBI:29985"/>
        <dbReference type="ChEBI" id="CHEBI:57925"/>
        <dbReference type="ChEBI" id="CHEBI:61694"/>
        <dbReference type="EC" id="3.4.19.13"/>
    </reaction>
</comment>
<dbReference type="GO" id="GO:0006751">
    <property type="term" value="P:glutathione catabolic process"/>
    <property type="evidence" value="ECO:0007669"/>
    <property type="project" value="UniProtKB-UniRule"/>
</dbReference>
<evidence type="ECO:0000256" key="2">
    <source>
        <dbReference type="PIRSR" id="PIRSR600101-2"/>
    </source>
</evidence>
<comment type="catalytic activity">
    <reaction evidence="3">
        <text>an S-substituted glutathione + H2O = an S-substituted L-cysteinylglycine + L-glutamate</text>
        <dbReference type="Rhea" id="RHEA:59468"/>
        <dbReference type="ChEBI" id="CHEBI:15377"/>
        <dbReference type="ChEBI" id="CHEBI:29985"/>
        <dbReference type="ChEBI" id="CHEBI:90779"/>
        <dbReference type="ChEBI" id="CHEBI:143103"/>
        <dbReference type="EC" id="3.4.19.13"/>
    </reaction>
</comment>
<dbReference type="Gene3D" id="1.10.246.130">
    <property type="match status" value="1"/>
</dbReference>
<keyword evidence="4" id="KW-0812">Transmembrane</keyword>
<feature type="binding site" evidence="2">
    <location>
        <position position="435"/>
    </location>
    <ligand>
        <name>L-glutamate</name>
        <dbReference type="ChEBI" id="CHEBI:29985"/>
    </ligand>
</feature>
<feature type="binding site" evidence="2">
    <location>
        <position position="487"/>
    </location>
    <ligand>
        <name>L-glutamate</name>
        <dbReference type="ChEBI" id="CHEBI:29985"/>
    </ligand>
</feature>
<dbReference type="InterPro" id="IPR043137">
    <property type="entry name" value="GGT_ssub_C"/>
</dbReference>
<dbReference type="AlphaFoldDB" id="A0A9P4LDH1"/>
<evidence type="ECO:0000313" key="5">
    <source>
        <dbReference type="EMBL" id="KAF1850387.1"/>
    </source>
</evidence>
<keyword evidence="6" id="KW-1185">Reference proteome</keyword>
<dbReference type="PRINTS" id="PR01210">
    <property type="entry name" value="GGTRANSPTASE"/>
</dbReference>
<dbReference type="EC" id="3.4.19.13" evidence="3"/>
<dbReference type="SUPFAM" id="SSF56235">
    <property type="entry name" value="N-terminal nucleophile aminohydrolases (Ntn hydrolases)"/>
    <property type="match status" value="1"/>
</dbReference>
<dbReference type="OrthoDB" id="1081007at2759"/>